<keyword evidence="9" id="KW-1185">Reference proteome</keyword>
<keyword evidence="2" id="KW-0677">Repeat</keyword>
<dbReference type="Pfam" id="PF00023">
    <property type="entry name" value="Ank"/>
    <property type="match status" value="1"/>
</dbReference>
<proteinExistence type="inferred from homology"/>
<dbReference type="Gene3D" id="1.25.40.20">
    <property type="entry name" value="Ankyrin repeat-containing domain"/>
    <property type="match status" value="3"/>
</dbReference>
<reference evidence="8" key="2">
    <citation type="submission" date="2022-10" db="EMBL/GenBank/DDBJ databases">
        <authorList>
            <consortium name="ENA_rothamsted_submissions"/>
            <consortium name="culmorum"/>
            <person name="King R."/>
        </authorList>
    </citation>
    <scope>NUCLEOTIDE SEQUENCE</scope>
</reference>
<dbReference type="Proteomes" id="UP001153620">
    <property type="component" value="Chromosome 1"/>
</dbReference>
<dbReference type="GO" id="GO:0005737">
    <property type="term" value="C:cytoplasm"/>
    <property type="evidence" value="ECO:0007669"/>
    <property type="project" value="UniProtKB-SubCell"/>
</dbReference>
<feature type="repeat" description="ANK" evidence="7">
    <location>
        <begin position="141"/>
        <end position="173"/>
    </location>
</feature>
<dbReference type="InterPro" id="IPR036770">
    <property type="entry name" value="Ankyrin_rpt-contain_sf"/>
</dbReference>
<keyword evidence="4 7" id="KW-0040">ANK repeat</keyword>
<feature type="repeat" description="ANK" evidence="7">
    <location>
        <begin position="207"/>
        <end position="239"/>
    </location>
</feature>
<feature type="repeat" description="ANK" evidence="7">
    <location>
        <begin position="174"/>
        <end position="206"/>
    </location>
</feature>
<dbReference type="PROSITE" id="PS50297">
    <property type="entry name" value="ANK_REP_REGION"/>
    <property type="match status" value="4"/>
</dbReference>
<keyword evidence="3" id="KW-0833">Ubl conjugation pathway</keyword>
<evidence type="ECO:0000256" key="5">
    <source>
        <dbReference type="ARBA" id="ARBA00038500"/>
    </source>
</evidence>
<evidence type="ECO:0000256" key="2">
    <source>
        <dbReference type="ARBA" id="ARBA00022737"/>
    </source>
</evidence>
<dbReference type="PRINTS" id="PR01415">
    <property type="entry name" value="ANKYRIN"/>
</dbReference>
<evidence type="ECO:0000256" key="4">
    <source>
        <dbReference type="ARBA" id="ARBA00023043"/>
    </source>
</evidence>
<reference evidence="8" key="1">
    <citation type="submission" date="2022-01" db="EMBL/GenBank/DDBJ databases">
        <authorList>
            <person name="King R."/>
        </authorList>
    </citation>
    <scope>NUCLEOTIDE SEQUENCE</scope>
</reference>
<dbReference type="PANTHER" id="PTHR24173">
    <property type="entry name" value="ANKYRIN REPEAT CONTAINING"/>
    <property type="match status" value="1"/>
</dbReference>
<organism evidence="8 9">
    <name type="scientific">Chironomus riparius</name>
    <dbReference type="NCBI Taxonomy" id="315576"/>
    <lineage>
        <taxon>Eukaryota</taxon>
        <taxon>Metazoa</taxon>
        <taxon>Ecdysozoa</taxon>
        <taxon>Arthropoda</taxon>
        <taxon>Hexapoda</taxon>
        <taxon>Insecta</taxon>
        <taxon>Pterygota</taxon>
        <taxon>Neoptera</taxon>
        <taxon>Endopterygota</taxon>
        <taxon>Diptera</taxon>
        <taxon>Nematocera</taxon>
        <taxon>Chironomoidea</taxon>
        <taxon>Chironomidae</taxon>
        <taxon>Chironominae</taxon>
        <taxon>Chironomus</taxon>
    </lineage>
</organism>
<dbReference type="PANTHER" id="PTHR24173:SF78">
    <property type="entry name" value="PROTEIN FEM-1 HOMOLOG B"/>
    <property type="match status" value="1"/>
</dbReference>
<dbReference type="AlphaFoldDB" id="A0A9N9RLE0"/>
<dbReference type="PROSITE" id="PS50088">
    <property type="entry name" value="ANK_REPEAT"/>
    <property type="match status" value="4"/>
</dbReference>
<evidence type="ECO:0000256" key="3">
    <source>
        <dbReference type="ARBA" id="ARBA00022786"/>
    </source>
</evidence>
<protein>
    <recommendedName>
        <fullName evidence="6">Protein fem-1 homolog B</fullName>
    </recommendedName>
</protein>
<evidence type="ECO:0000256" key="1">
    <source>
        <dbReference type="ARBA" id="ARBA00004906"/>
    </source>
</evidence>
<comment type="pathway">
    <text evidence="1">Protein modification; protein ubiquitination.</text>
</comment>
<feature type="repeat" description="ANK" evidence="7">
    <location>
        <begin position="108"/>
        <end position="140"/>
    </location>
</feature>
<gene>
    <name evidence="8" type="ORF">CHIRRI_LOCUS2337</name>
</gene>
<dbReference type="SUPFAM" id="SSF48403">
    <property type="entry name" value="Ankyrin repeat"/>
    <property type="match status" value="2"/>
</dbReference>
<name>A0A9N9RLE0_9DIPT</name>
<sequence length="669" mass="75614">MTSIQSQSDLLSEIDKDEYFYGLKKKIYAASKSGFALNLATLLNRIVNPDVRNILVNQEFIEDDGQILTPLAAGCRYGREKVVEMLLANDKIDLDKRCTIKFDGHMVNGASALWIAAGSGHLNIVKQLVKHGANVNHCTDTNSSPIRAACFDGRLDIVQYLVNHNADINLANIYNNTCLMISSYKGHTEVVEYLLQKGANVNAQANCKATSLHYASECGNLEICKLLLDHGGNINITNEYGMTPFIQAGERTKEDVIEMYCTHENLLTKEQKIDCYELIGASFANDKDNYNLSKAFYYLHTAMMLRYEDLSNIVRKELKPPVPAYENWIECTSLQDLVAIQYNHNSLHMEALTIRERILGTQCPEVSGPVVFRGAVCADNGRFDRCIALWQHALELRQDNKISVQRDLLRFAQLFSQMIHVDTETKMTSVMDVLNASITELHRNQGKIMNPGPKDDIEIIVEEYETNIFTSLYLLTIITKLMRNRQVKITSENLKELYRMVFKLNRLGLKLRDGQSLLHLAVNGASPVDDFHTSDVCKFPCIDTVRLLLHCGASIDNFDRERNSPLHTLASTFPAFRTNVNEMIAKAEEIITMFINSGMHLDAVNTDGSTAAKSSSLQQLEMFIKRHEINSITLKCLASRVIAQHKINYRNFVPTNLEKFIQLHSTEKI</sequence>
<dbReference type="EMBL" id="OU895877">
    <property type="protein sequence ID" value="CAG9799370.1"/>
    <property type="molecule type" value="Genomic_DNA"/>
</dbReference>
<comment type="similarity">
    <text evidence="5">Belongs to the fem-1 family.</text>
</comment>
<evidence type="ECO:0000313" key="9">
    <source>
        <dbReference type="Proteomes" id="UP001153620"/>
    </source>
</evidence>
<dbReference type="Pfam" id="PF12796">
    <property type="entry name" value="Ank_2"/>
    <property type="match status" value="1"/>
</dbReference>
<dbReference type="SMART" id="SM00248">
    <property type="entry name" value="ANK"/>
    <property type="match status" value="7"/>
</dbReference>
<evidence type="ECO:0000256" key="6">
    <source>
        <dbReference type="ARBA" id="ARBA00072197"/>
    </source>
</evidence>
<evidence type="ECO:0000256" key="7">
    <source>
        <dbReference type="PROSITE-ProRule" id="PRU00023"/>
    </source>
</evidence>
<dbReference type="OrthoDB" id="4429489at2759"/>
<accession>A0A9N9RLE0</accession>
<dbReference type="InterPro" id="IPR002110">
    <property type="entry name" value="Ankyrin_rpt"/>
</dbReference>
<evidence type="ECO:0000313" key="8">
    <source>
        <dbReference type="EMBL" id="CAG9799370.1"/>
    </source>
</evidence>